<dbReference type="HOGENOM" id="CLU_170883_2_0_0"/>
<protein>
    <recommendedName>
        <fullName evidence="3">IraD/Gp25-like domain-containing protein</fullName>
    </recommendedName>
</protein>
<name>D1AFB4_SEBTE</name>
<gene>
    <name evidence="1" type="ordered locus">Sterm_0931</name>
</gene>
<evidence type="ECO:0000313" key="2">
    <source>
        <dbReference type="Proteomes" id="UP000000845"/>
    </source>
</evidence>
<dbReference type="AlphaFoldDB" id="D1AFB4"/>
<accession>D1AFB4</accession>
<organism evidence="1 2">
    <name type="scientific">Sebaldella termitidis (strain ATCC 33386 / NCTC 11300)</name>
    <dbReference type="NCBI Taxonomy" id="526218"/>
    <lineage>
        <taxon>Bacteria</taxon>
        <taxon>Fusobacteriati</taxon>
        <taxon>Fusobacteriota</taxon>
        <taxon>Fusobacteriia</taxon>
        <taxon>Fusobacteriales</taxon>
        <taxon>Leptotrichiaceae</taxon>
        <taxon>Sebaldella</taxon>
    </lineage>
</organism>
<dbReference type="EMBL" id="CP001739">
    <property type="protein sequence ID" value="ACZ07799.1"/>
    <property type="molecule type" value="Genomic_DNA"/>
</dbReference>
<keyword evidence="2" id="KW-1185">Reference proteome</keyword>
<dbReference type="KEGG" id="str:Sterm_0931"/>
<dbReference type="STRING" id="526218.Sterm_0931"/>
<dbReference type="eggNOG" id="ENOG502ZIDG">
    <property type="taxonomic scope" value="Bacteria"/>
</dbReference>
<proteinExistence type="predicted"/>
<dbReference type="Proteomes" id="UP000000845">
    <property type="component" value="Chromosome"/>
</dbReference>
<evidence type="ECO:0000313" key="1">
    <source>
        <dbReference type="EMBL" id="ACZ07799.1"/>
    </source>
</evidence>
<reference evidence="2" key="1">
    <citation type="submission" date="2009-09" db="EMBL/GenBank/DDBJ databases">
        <title>The complete chromosome of Sebaldella termitidis ATCC 33386.</title>
        <authorList>
            <consortium name="US DOE Joint Genome Institute (JGI-PGF)"/>
            <person name="Lucas S."/>
            <person name="Copeland A."/>
            <person name="Lapidus A."/>
            <person name="Glavina del Rio T."/>
            <person name="Dalin E."/>
            <person name="Tice H."/>
            <person name="Bruce D."/>
            <person name="Goodwin L."/>
            <person name="Pitluck S."/>
            <person name="Kyrpides N."/>
            <person name="Mavromatis K."/>
            <person name="Ivanova N."/>
            <person name="Mikhailova N."/>
            <person name="Sims D."/>
            <person name="Meincke L."/>
            <person name="Brettin T."/>
            <person name="Detter J.C."/>
            <person name="Han C."/>
            <person name="Larimer F."/>
            <person name="Land M."/>
            <person name="Hauser L."/>
            <person name="Markowitz V."/>
            <person name="Cheng J.F."/>
            <person name="Hugenholtz P."/>
            <person name="Woyke T."/>
            <person name="Wu D."/>
            <person name="Eisen J.A."/>
        </authorList>
    </citation>
    <scope>NUCLEOTIDE SEQUENCE [LARGE SCALE GENOMIC DNA]</scope>
    <source>
        <strain evidence="2">ATCC 33386 / NCTC 11300</strain>
    </source>
</reference>
<evidence type="ECO:0008006" key="3">
    <source>
        <dbReference type="Google" id="ProtNLM"/>
    </source>
</evidence>
<dbReference type="SUPFAM" id="SSF160719">
    <property type="entry name" value="gpW/gp25-like"/>
    <property type="match status" value="1"/>
</dbReference>
<reference evidence="1 2" key="2">
    <citation type="journal article" date="2010" name="Stand. Genomic Sci.">
        <title>Complete genome sequence of Sebaldella termitidis type strain (NCTC 11300).</title>
        <authorList>
            <person name="Harmon-Smith M."/>
            <person name="Celia L."/>
            <person name="Chertkov O."/>
            <person name="Lapidus A."/>
            <person name="Copeland A."/>
            <person name="Glavina Del Rio T."/>
            <person name="Nolan M."/>
            <person name="Lucas S."/>
            <person name="Tice H."/>
            <person name="Cheng J.F."/>
            <person name="Han C."/>
            <person name="Detter J.C."/>
            <person name="Bruce D."/>
            <person name="Goodwin L."/>
            <person name="Pitluck S."/>
            <person name="Pati A."/>
            <person name="Liolios K."/>
            <person name="Ivanova N."/>
            <person name="Mavromatis K."/>
            <person name="Mikhailova N."/>
            <person name="Chen A."/>
            <person name="Palaniappan K."/>
            <person name="Land M."/>
            <person name="Hauser L."/>
            <person name="Chang Y.J."/>
            <person name="Jeffries C.D."/>
            <person name="Brettin T."/>
            <person name="Goker M."/>
            <person name="Beck B."/>
            <person name="Bristow J."/>
            <person name="Eisen J.A."/>
            <person name="Markowitz V."/>
            <person name="Hugenholtz P."/>
            <person name="Kyrpides N.C."/>
            <person name="Klenk H.P."/>
            <person name="Chen F."/>
        </authorList>
    </citation>
    <scope>NUCLEOTIDE SEQUENCE [LARGE SCALE GENOMIC DNA]</scope>
    <source>
        <strain evidence="2">ATCC 33386 / NCTC 11300</strain>
    </source>
</reference>
<sequence length="105" mass="12130">MYELSNEDFKVNYMPDTIIEEILQNGRTILGTFSGTVPLMREFAQDFSLIDQNSIAVSNILLSRLIPLFKKYEPRIRLKSLDIDMNRKTGITGTFYIKCYVEVIA</sequence>
<dbReference type="RefSeq" id="WP_012860395.1">
    <property type="nucleotide sequence ID" value="NC_013517.1"/>
</dbReference>